<proteinExistence type="predicted"/>
<dbReference type="Proteomes" id="UP001500443">
    <property type="component" value="Unassembled WGS sequence"/>
</dbReference>
<comment type="caution">
    <text evidence="2">The sequence shown here is derived from an EMBL/GenBank/DDBJ whole genome shotgun (WGS) entry which is preliminary data.</text>
</comment>
<reference evidence="2 3" key="1">
    <citation type="journal article" date="2019" name="Int. J. Syst. Evol. Microbiol.">
        <title>The Global Catalogue of Microorganisms (GCM) 10K type strain sequencing project: providing services to taxonomists for standard genome sequencing and annotation.</title>
        <authorList>
            <consortium name="The Broad Institute Genomics Platform"/>
            <consortium name="The Broad Institute Genome Sequencing Center for Infectious Disease"/>
            <person name="Wu L."/>
            <person name="Ma J."/>
        </authorList>
    </citation>
    <scope>NUCLEOTIDE SEQUENCE [LARGE SCALE GENOMIC DNA]</scope>
    <source>
        <strain evidence="2 3">JCM 15481</strain>
    </source>
</reference>
<sequence>MAVAEVRPLSRTDPPPAAASRMRTRRAVPRAARGVVMARGGASGRGDFRPVYHLAGLDDDLRVVVDDLRVGRWMSMRALLARTGADWGARTARSQVLGVVAAKSAVVQIWLDEEPESADARMMLARVAVGRAVQAHRQRHPSAGQLEEDARQACREAALLHPGDPVPWVGLLALAQADPRQQRPEHRVAPPENLLPHGPWGLLDEVVRRDRYNREAFHRVLQLCAAAGGSQAYAMDFARWVGSWAPTASPLLVLPLFAHAEHYQFERRRGRGDALVHRQWSREDILRDTRRALDGWFDVTNADVRSVLDLNHLAHALSAAREYAEAARVFTALGPYATLLPWAYVTEDPDRQDLAEAEFLRARSMALGSG</sequence>
<accession>A0ABN1ZU42</accession>
<protein>
    <submittedName>
        <fullName evidence="2">Uncharacterized protein</fullName>
    </submittedName>
</protein>
<evidence type="ECO:0000256" key="1">
    <source>
        <dbReference type="SAM" id="MobiDB-lite"/>
    </source>
</evidence>
<organism evidence="2 3">
    <name type="scientific">Streptomyces synnematoformans</name>
    <dbReference type="NCBI Taxonomy" id="415721"/>
    <lineage>
        <taxon>Bacteria</taxon>
        <taxon>Bacillati</taxon>
        <taxon>Actinomycetota</taxon>
        <taxon>Actinomycetes</taxon>
        <taxon>Kitasatosporales</taxon>
        <taxon>Streptomycetaceae</taxon>
        <taxon>Streptomyces</taxon>
    </lineage>
</organism>
<keyword evidence="3" id="KW-1185">Reference proteome</keyword>
<name>A0ABN1ZU42_9ACTN</name>
<feature type="region of interest" description="Disordered" evidence="1">
    <location>
        <begin position="1"/>
        <end position="25"/>
    </location>
</feature>
<evidence type="ECO:0000313" key="3">
    <source>
        <dbReference type="Proteomes" id="UP001500443"/>
    </source>
</evidence>
<gene>
    <name evidence="2" type="ORF">GCM10009802_61150</name>
</gene>
<dbReference type="EMBL" id="BAAAPF010000364">
    <property type="protein sequence ID" value="GAA1504664.1"/>
    <property type="molecule type" value="Genomic_DNA"/>
</dbReference>
<evidence type="ECO:0000313" key="2">
    <source>
        <dbReference type="EMBL" id="GAA1504664.1"/>
    </source>
</evidence>